<gene>
    <name evidence="1" type="ORF">NCTC9381_05381</name>
</gene>
<organism evidence="1 2">
    <name type="scientific">Enterobacter agglomerans</name>
    <name type="common">Erwinia herbicola</name>
    <name type="synonym">Pantoea agglomerans</name>
    <dbReference type="NCBI Taxonomy" id="549"/>
    <lineage>
        <taxon>Bacteria</taxon>
        <taxon>Pseudomonadati</taxon>
        <taxon>Pseudomonadota</taxon>
        <taxon>Gammaproteobacteria</taxon>
        <taxon>Enterobacterales</taxon>
        <taxon>Erwiniaceae</taxon>
        <taxon>Pantoea</taxon>
        <taxon>Pantoea agglomerans group</taxon>
    </lineage>
</organism>
<protein>
    <submittedName>
        <fullName evidence="1">Uncharacterized protein</fullName>
    </submittedName>
</protein>
<sequence>MTGAKVIYGEWLTLLFTGAGRDSVTGITATATGYLSHYLLTSLADTRILPLGGGMRDLRGSGYASAGA</sequence>
<dbReference type="EMBL" id="UGSO01000002">
    <property type="protein sequence ID" value="SUE06434.1"/>
    <property type="molecule type" value="Genomic_DNA"/>
</dbReference>
<reference evidence="1 2" key="1">
    <citation type="submission" date="2018-06" db="EMBL/GenBank/DDBJ databases">
        <authorList>
            <consortium name="Pathogen Informatics"/>
            <person name="Doyle S."/>
        </authorList>
    </citation>
    <scope>NUCLEOTIDE SEQUENCE [LARGE SCALE GENOMIC DNA]</scope>
    <source>
        <strain evidence="1 2">NCTC9381</strain>
    </source>
</reference>
<accession>A0A379LTE1</accession>
<dbReference type="Proteomes" id="UP000254640">
    <property type="component" value="Unassembled WGS sequence"/>
</dbReference>
<keyword evidence="2" id="KW-1185">Reference proteome</keyword>
<proteinExistence type="predicted"/>
<dbReference type="AlphaFoldDB" id="A0A379LTE1"/>
<evidence type="ECO:0000313" key="1">
    <source>
        <dbReference type="EMBL" id="SUE06434.1"/>
    </source>
</evidence>
<name>A0A379LTE1_ENTAG</name>
<evidence type="ECO:0000313" key="2">
    <source>
        <dbReference type="Proteomes" id="UP000254640"/>
    </source>
</evidence>